<evidence type="ECO:0000313" key="4">
    <source>
        <dbReference type="EMBL" id="EHQ25614.1"/>
    </source>
</evidence>
<keyword evidence="5" id="KW-1185">Reference proteome</keyword>
<dbReference type="InterPro" id="IPR051698">
    <property type="entry name" value="Transposase_11-like"/>
</dbReference>
<organism evidence="4 5">
    <name type="scientific">Mucilaginibacter paludis DSM 18603</name>
    <dbReference type="NCBI Taxonomy" id="714943"/>
    <lineage>
        <taxon>Bacteria</taxon>
        <taxon>Pseudomonadati</taxon>
        <taxon>Bacteroidota</taxon>
        <taxon>Sphingobacteriia</taxon>
        <taxon>Sphingobacteriales</taxon>
        <taxon>Sphingobacteriaceae</taxon>
        <taxon>Mucilaginibacter</taxon>
    </lineage>
</organism>
<dbReference type="InterPro" id="IPR002559">
    <property type="entry name" value="Transposase_11"/>
</dbReference>
<dbReference type="Pfam" id="PF01609">
    <property type="entry name" value="DDE_Tnp_1"/>
    <property type="match status" value="1"/>
</dbReference>
<evidence type="ECO:0000256" key="1">
    <source>
        <dbReference type="SAM" id="Phobius"/>
    </source>
</evidence>
<keyword evidence="1" id="KW-1133">Transmembrane helix</keyword>
<proteinExistence type="predicted"/>
<dbReference type="Proteomes" id="UP000002774">
    <property type="component" value="Chromosome"/>
</dbReference>
<dbReference type="NCBIfam" id="NF033564">
    <property type="entry name" value="transpos_ISAs1"/>
    <property type="match status" value="1"/>
</dbReference>
<dbReference type="Pfam" id="PF13808">
    <property type="entry name" value="DDE_Tnp_1_assoc"/>
    <property type="match status" value="1"/>
</dbReference>
<dbReference type="InterPro" id="IPR032806">
    <property type="entry name" value="YbfD_N"/>
</dbReference>
<dbReference type="AlphaFoldDB" id="H1XZC6"/>
<dbReference type="GO" id="GO:0004803">
    <property type="term" value="F:transposase activity"/>
    <property type="evidence" value="ECO:0007669"/>
    <property type="project" value="InterPro"/>
</dbReference>
<dbReference type="PANTHER" id="PTHR30298">
    <property type="entry name" value="H REPEAT-ASSOCIATED PREDICTED TRANSPOSASE"/>
    <property type="match status" value="1"/>
</dbReference>
<feature type="domain" description="Transposase IS4-like" evidence="2">
    <location>
        <begin position="110"/>
        <end position="335"/>
    </location>
</feature>
<sequence>MDKGIITYLQKLPDVRRKAGQRHDQTFILLLFVMGTMSGYYGYRALGDFIKRNQKDLLTYFTPKKSRLPTFYTVRRVLQNLDFESLSEVFYQWASQYTEINKNEWMNIDGKAIKGTMSDYALEKQRFVNLVSIYNGSRGQVLAQGLVDNSKESEIPVVRKLIAELGLEGVTFTLDALHCQKKTVELIIGTNNDYMIGVKKNQKGLYEKIAALTSDTAKVCSKFVELEKNKGRTERRSVCICPAPEEISKAWIGASQVIKVERWVKDKNKISEDCAFYISSVRENAQLLCYGIRSHWGIENKLHWVKDVTFKEDASRIRTSHAPENISVFRNIAINVFRAHGFQNLAQAQRLVCNDIGRLKQLLT</sequence>
<keyword evidence="1" id="KW-0472">Membrane</keyword>
<reference evidence="4" key="1">
    <citation type="submission" date="2011-09" db="EMBL/GenBank/DDBJ databases">
        <title>The permanent draft genome of Mucilaginibacter paludis DSM 18603.</title>
        <authorList>
            <consortium name="US DOE Joint Genome Institute (JGI-PGF)"/>
            <person name="Lucas S."/>
            <person name="Han J."/>
            <person name="Lapidus A."/>
            <person name="Bruce D."/>
            <person name="Goodwin L."/>
            <person name="Pitluck S."/>
            <person name="Peters L."/>
            <person name="Kyrpides N."/>
            <person name="Mavromatis K."/>
            <person name="Ivanova N."/>
            <person name="Mikhailova N."/>
            <person name="Held B."/>
            <person name="Detter J.C."/>
            <person name="Tapia R."/>
            <person name="Han C."/>
            <person name="Land M."/>
            <person name="Hauser L."/>
            <person name="Markowitz V."/>
            <person name="Cheng J.-F."/>
            <person name="Hugenholtz P."/>
            <person name="Woyke T."/>
            <person name="Wu D."/>
            <person name="Tindall B."/>
            <person name="Brambilla E."/>
            <person name="Klenk H.-P."/>
            <person name="Eisen J.A."/>
        </authorList>
    </citation>
    <scope>NUCLEOTIDE SEQUENCE [LARGE SCALE GENOMIC DNA]</scope>
    <source>
        <strain evidence="4">DSM 18603</strain>
    </source>
</reference>
<dbReference type="STRING" id="714943.Mucpa_1456"/>
<name>H1XZC6_9SPHI</name>
<dbReference type="PANTHER" id="PTHR30298:SF0">
    <property type="entry name" value="PROTEIN YBFL-RELATED"/>
    <property type="match status" value="1"/>
</dbReference>
<dbReference type="GO" id="GO:0003677">
    <property type="term" value="F:DNA binding"/>
    <property type="evidence" value="ECO:0007669"/>
    <property type="project" value="InterPro"/>
</dbReference>
<keyword evidence="1" id="KW-0812">Transmembrane</keyword>
<accession>H1XZC6</accession>
<dbReference type="EMBL" id="CM001403">
    <property type="protein sequence ID" value="EHQ25614.1"/>
    <property type="molecule type" value="Genomic_DNA"/>
</dbReference>
<evidence type="ECO:0000259" key="3">
    <source>
        <dbReference type="Pfam" id="PF13808"/>
    </source>
</evidence>
<dbReference type="GO" id="GO:0006313">
    <property type="term" value="P:DNA transposition"/>
    <property type="evidence" value="ECO:0007669"/>
    <property type="project" value="InterPro"/>
</dbReference>
<feature type="domain" description="H repeat-associated protein N-terminal" evidence="3">
    <location>
        <begin position="7"/>
        <end position="94"/>
    </location>
</feature>
<evidence type="ECO:0000259" key="2">
    <source>
        <dbReference type="Pfam" id="PF01609"/>
    </source>
</evidence>
<protein>
    <submittedName>
        <fullName evidence="4">Transposase</fullName>
    </submittedName>
</protein>
<dbReference type="eggNOG" id="COG5433">
    <property type="taxonomic scope" value="Bacteria"/>
</dbReference>
<dbReference type="InterPro" id="IPR047647">
    <property type="entry name" value="ISAs1_transpos"/>
</dbReference>
<dbReference type="HOGENOM" id="CLU_046404_4_0_10"/>
<evidence type="ECO:0000313" key="5">
    <source>
        <dbReference type="Proteomes" id="UP000002774"/>
    </source>
</evidence>
<gene>
    <name evidence="4" type="ORF">Mucpa_1456</name>
</gene>
<feature type="transmembrane region" description="Helical" evidence="1">
    <location>
        <begin position="26"/>
        <end position="43"/>
    </location>
</feature>